<sequence length="92" mass="10904">MRTMPFWSSESRVKIIMNIVPASNKFKPVEMDLDDFYNYWLKDSKTQEQLVGINWSGKNAIGYDLPPDILIEWINKIKPKRKSLFNRILGRK</sequence>
<reference evidence="1 2" key="1">
    <citation type="submission" date="2018-08" db="EMBL/GenBank/DDBJ databases">
        <title>Genomic Encyclopedia of Archaeal and Bacterial Type Strains, Phase II (KMG-II): from individual species to whole genera.</title>
        <authorList>
            <person name="Goeker M."/>
        </authorList>
    </citation>
    <scope>NUCLEOTIDE SEQUENCE [LARGE SCALE GENOMIC DNA]</scope>
    <source>
        <strain evidence="1 2">DSM 15986</strain>
    </source>
</reference>
<comment type="caution">
    <text evidence="1">The sequence shown here is derived from an EMBL/GenBank/DDBJ whole genome shotgun (WGS) entry which is preliminary data.</text>
</comment>
<name>A0A3E0DMN9_9BACT</name>
<evidence type="ECO:0000313" key="1">
    <source>
        <dbReference type="EMBL" id="REG83956.1"/>
    </source>
</evidence>
<proteinExistence type="predicted"/>
<dbReference type="AlphaFoldDB" id="A0A3E0DMN9"/>
<gene>
    <name evidence="1" type="ORF">C8N25_11611</name>
</gene>
<keyword evidence="2" id="KW-1185">Reference proteome</keyword>
<protein>
    <submittedName>
        <fullName evidence="1">Uncharacterized protein DUF2750</fullName>
    </submittedName>
</protein>
<dbReference type="EMBL" id="QUNF01000016">
    <property type="protein sequence ID" value="REG83956.1"/>
    <property type="molecule type" value="Genomic_DNA"/>
</dbReference>
<accession>A0A3E0DMN9</accession>
<organism evidence="1 2">
    <name type="scientific">Algoriphagus antarcticus</name>
    <dbReference type="NCBI Taxonomy" id="238540"/>
    <lineage>
        <taxon>Bacteria</taxon>
        <taxon>Pseudomonadati</taxon>
        <taxon>Bacteroidota</taxon>
        <taxon>Cytophagia</taxon>
        <taxon>Cytophagales</taxon>
        <taxon>Cyclobacteriaceae</taxon>
        <taxon>Algoriphagus</taxon>
    </lineage>
</organism>
<dbReference type="InterPro" id="IPR021284">
    <property type="entry name" value="DUF2750"/>
</dbReference>
<dbReference type="Pfam" id="PF11042">
    <property type="entry name" value="DUF2750"/>
    <property type="match status" value="1"/>
</dbReference>
<dbReference type="Proteomes" id="UP000256405">
    <property type="component" value="Unassembled WGS sequence"/>
</dbReference>
<evidence type="ECO:0000313" key="2">
    <source>
        <dbReference type="Proteomes" id="UP000256405"/>
    </source>
</evidence>